<keyword evidence="12" id="KW-1185">Reference proteome</keyword>
<evidence type="ECO:0000259" key="10">
    <source>
        <dbReference type="PROSITE" id="PS51695"/>
    </source>
</evidence>
<evidence type="ECO:0000256" key="8">
    <source>
        <dbReference type="PROSITE-ProRule" id="PRU01032"/>
    </source>
</evidence>
<organism evidence="11 12">
    <name type="scientific">Rhodofomes roseus</name>
    <dbReference type="NCBI Taxonomy" id="34475"/>
    <lineage>
        <taxon>Eukaryota</taxon>
        <taxon>Fungi</taxon>
        <taxon>Dikarya</taxon>
        <taxon>Basidiomycota</taxon>
        <taxon>Agaricomycotina</taxon>
        <taxon>Agaricomycetes</taxon>
        <taxon>Polyporales</taxon>
        <taxon>Rhodofomes</taxon>
    </lineage>
</organism>
<gene>
    <name evidence="11" type="ORF">C8Q71DRAFT_500311</name>
</gene>
<feature type="active site" description="Charge relay system" evidence="8">
    <location>
        <position position="286"/>
    </location>
</feature>
<evidence type="ECO:0000256" key="6">
    <source>
        <dbReference type="ARBA" id="ARBA00022837"/>
    </source>
</evidence>
<dbReference type="SUPFAM" id="SSF54897">
    <property type="entry name" value="Protease propeptides/inhibitors"/>
    <property type="match status" value="1"/>
</dbReference>
<name>A0ABQ8KM99_9APHY</name>
<comment type="subcellular location">
    <subcellularLocation>
        <location evidence="1">Secreted</location>
        <location evidence="1">Extracellular space</location>
    </subcellularLocation>
</comment>
<dbReference type="Proteomes" id="UP000814176">
    <property type="component" value="Unassembled WGS sequence"/>
</dbReference>
<keyword evidence="3 8" id="KW-0479">Metal-binding</keyword>
<dbReference type="Gene3D" id="3.40.50.200">
    <property type="entry name" value="Peptidase S8/S53 domain"/>
    <property type="match status" value="1"/>
</dbReference>
<dbReference type="CDD" id="cd04056">
    <property type="entry name" value="Peptidases_S53"/>
    <property type="match status" value="1"/>
</dbReference>
<reference evidence="11 12" key="1">
    <citation type="journal article" date="2021" name="Environ. Microbiol.">
        <title>Gene family expansions and transcriptome signatures uncover fungal adaptations to wood decay.</title>
        <authorList>
            <person name="Hage H."/>
            <person name="Miyauchi S."/>
            <person name="Viragh M."/>
            <person name="Drula E."/>
            <person name="Min B."/>
            <person name="Chaduli D."/>
            <person name="Navarro D."/>
            <person name="Favel A."/>
            <person name="Norest M."/>
            <person name="Lesage-Meessen L."/>
            <person name="Balint B."/>
            <person name="Merenyi Z."/>
            <person name="de Eugenio L."/>
            <person name="Morin E."/>
            <person name="Martinez A.T."/>
            <person name="Baldrian P."/>
            <person name="Stursova M."/>
            <person name="Martinez M.J."/>
            <person name="Novotny C."/>
            <person name="Magnuson J.K."/>
            <person name="Spatafora J.W."/>
            <person name="Maurice S."/>
            <person name="Pangilinan J."/>
            <person name="Andreopoulos W."/>
            <person name="LaButti K."/>
            <person name="Hundley H."/>
            <person name="Na H."/>
            <person name="Kuo A."/>
            <person name="Barry K."/>
            <person name="Lipzen A."/>
            <person name="Henrissat B."/>
            <person name="Riley R."/>
            <person name="Ahrendt S."/>
            <person name="Nagy L.G."/>
            <person name="Grigoriev I.V."/>
            <person name="Martin F."/>
            <person name="Rosso M.N."/>
        </authorList>
    </citation>
    <scope>NUCLEOTIDE SEQUENCE [LARGE SCALE GENOMIC DNA]</scope>
    <source>
        <strain evidence="11 12">CIRM-BRFM 1785</strain>
    </source>
</reference>
<evidence type="ECO:0000256" key="2">
    <source>
        <dbReference type="ARBA" id="ARBA00022670"/>
    </source>
</evidence>
<dbReference type="Pfam" id="PF09286">
    <property type="entry name" value="Pro-kuma_activ"/>
    <property type="match status" value="1"/>
</dbReference>
<dbReference type="SMART" id="SM00944">
    <property type="entry name" value="Pro-kuma_activ"/>
    <property type="match status" value="1"/>
</dbReference>
<dbReference type="InterPro" id="IPR050819">
    <property type="entry name" value="Tripeptidyl-peptidase_I"/>
</dbReference>
<protein>
    <submittedName>
        <fullName evidence="11">Family S53 protease</fullName>
    </submittedName>
</protein>
<dbReference type="CDD" id="cd11377">
    <property type="entry name" value="Pro-peptidase_S53"/>
    <property type="match status" value="1"/>
</dbReference>
<dbReference type="InterPro" id="IPR030400">
    <property type="entry name" value="Sedolisin_dom"/>
</dbReference>
<evidence type="ECO:0000313" key="12">
    <source>
        <dbReference type="Proteomes" id="UP000814176"/>
    </source>
</evidence>
<dbReference type="GO" id="GO:0006508">
    <property type="term" value="P:proteolysis"/>
    <property type="evidence" value="ECO:0007669"/>
    <property type="project" value="UniProtKB-KW"/>
</dbReference>
<dbReference type="InterPro" id="IPR036852">
    <property type="entry name" value="Peptidase_S8/S53_dom_sf"/>
</dbReference>
<evidence type="ECO:0000256" key="5">
    <source>
        <dbReference type="ARBA" id="ARBA00022825"/>
    </source>
</evidence>
<evidence type="ECO:0000256" key="9">
    <source>
        <dbReference type="SAM" id="SignalP"/>
    </source>
</evidence>
<feature type="active site" description="Charge relay system" evidence="8">
    <location>
        <position position="282"/>
    </location>
</feature>
<sequence>MLSSFLVLGLILPGLSSGMSTRRSLQVHETRGDPPSGFTFTGAAAPNTVLTLRFALKQSNSSGIIDALYDVSTPSSDNYGMYLSKEAVQAYMAPTNKTSTAVNAWLSENDLQATSLSGAGDWLSVQMLVSTANDLLGANFSVFTNSATGQQAIRTLNYSIPSDLTDHLDLVHPTVSFPNSVASAPVIEFLPSQLTKRDDTGPCNVSLITPECLQWLYEIPTTPASHGIELAVPGYSNEWPQEAYLKTFLERYRPDIDADTTWDLVTLDGGSDPQGSNSTSVEGNLDMQWTIGLATNVTVRLISVSNISIPTGDEFAESLIDTASYMLDLDDPPQVMSTSYGVNESQVSEKLALSLCNSYAALGARGVSVLFGSGDGGVAGIQYPDEDCTTFNPTFPSGCPYLTSVGGTYLVPEAAAKFSSGGFSNVFERPSYQESAVSSYVDFLGSTNQGLYNASGRAFPDVAAYSVAFDVIYGGAEGPINGTSCATPTFANIISLLNDELVAAGRPVLGFLNPWLYSTGVDALTDITVGDNYACSGFTTGFNATVGWDAVTGLGSPNYPKLKAALGL</sequence>
<feature type="binding site" evidence="8">
    <location>
        <position position="526"/>
    </location>
    <ligand>
        <name>Ca(2+)</name>
        <dbReference type="ChEBI" id="CHEBI:29108"/>
    </ligand>
</feature>
<feature type="binding site" evidence="8">
    <location>
        <position position="527"/>
    </location>
    <ligand>
        <name>Ca(2+)</name>
        <dbReference type="ChEBI" id="CHEBI:29108"/>
    </ligand>
</feature>
<dbReference type="PROSITE" id="PS51695">
    <property type="entry name" value="SEDOLISIN"/>
    <property type="match status" value="1"/>
</dbReference>
<evidence type="ECO:0000256" key="3">
    <source>
        <dbReference type="ARBA" id="ARBA00022723"/>
    </source>
</evidence>
<keyword evidence="4 8" id="KW-0378">Hydrolase</keyword>
<dbReference type="PANTHER" id="PTHR14218">
    <property type="entry name" value="PROTEASE S8 TRIPEPTIDYL PEPTIDASE I CLN2"/>
    <property type="match status" value="1"/>
</dbReference>
<keyword evidence="2 8" id="KW-0645">Protease</keyword>
<evidence type="ECO:0000313" key="11">
    <source>
        <dbReference type="EMBL" id="KAH9839173.1"/>
    </source>
</evidence>
<feature type="signal peptide" evidence="9">
    <location>
        <begin position="1"/>
        <end position="18"/>
    </location>
</feature>
<comment type="cofactor">
    <cofactor evidence="8">
        <name>Ca(2+)</name>
        <dbReference type="ChEBI" id="CHEBI:29108"/>
    </cofactor>
    <text evidence="8">Binds 1 Ca(2+) ion per subunit.</text>
</comment>
<keyword evidence="9" id="KW-0732">Signal</keyword>
<dbReference type="GO" id="GO:0008233">
    <property type="term" value="F:peptidase activity"/>
    <property type="evidence" value="ECO:0007669"/>
    <property type="project" value="UniProtKB-KW"/>
</dbReference>
<dbReference type="PANTHER" id="PTHR14218:SF15">
    <property type="entry name" value="TRIPEPTIDYL-PEPTIDASE 1"/>
    <property type="match status" value="1"/>
</dbReference>
<feature type="binding site" evidence="8">
    <location>
        <position position="547"/>
    </location>
    <ligand>
        <name>Ca(2+)</name>
        <dbReference type="ChEBI" id="CHEBI:29108"/>
    </ligand>
</feature>
<comment type="caution">
    <text evidence="11">The sequence shown here is derived from an EMBL/GenBank/DDBJ whole genome shotgun (WGS) entry which is preliminary data.</text>
</comment>
<dbReference type="InterPro" id="IPR015366">
    <property type="entry name" value="S53_propep"/>
</dbReference>
<accession>A0ABQ8KM99</accession>
<proteinExistence type="predicted"/>
<dbReference type="SUPFAM" id="SSF52743">
    <property type="entry name" value="Subtilisin-like"/>
    <property type="match status" value="1"/>
</dbReference>
<evidence type="ECO:0000256" key="7">
    <source>
        <dbReference type="ARBA" id="ARBA00023145"/>
    </source>
</evidence>
<feature type="domain" description="Peptidase S53" evidence="10">
    <location>
        <begin position="207"/>
        <end position="568"/>
    </location>
</feature>
<dbReference type="GeneID" id="71999694"/>
<keyword evidence="7" id="KW-0865">Zymogen</keyword>
<evidence type="ECO:0000256" key="1">
    <source>
        <dbReference type="ARBA" id="ARBA00004239"/>
    </source>
</evidence>
<keyword evidence="6 8" id="KW-0106">Calcium</keyword>
<feature type="binding site" evidence="8">
    <location>
        <position position="549"/>
    </location>
    <ligand>
        <name>Ca(2+)</name>
        <dbReference type="ChEBI" id="CHEBI:29108"/>
    </ligand>
</feature>
<evidence type="ECO:0000256" key="4">
    <source>
        <dbReference type="ARBA" id="ARBA00022801"/>
    </source>
</evidence>
<dbReference type="EMBL" id="JADCUA010000006">
    <property type="protein sequence ID" value="KAH9839173.1"/>
    <property type="molecule type" value="Genomic_DNA"/>
</dbReference>
<feature type="chain" id="PRO_5046340153" evidence="9">
    <location>
        <begin position="19"/>
        <end position="568"/>
    </location>
</feature>
<feature type="active site" description="Charge relay system" evidence="8">
    <location>
        <position position="484"/>
    </location>
</feature>
<dbReference type="RefSeq" id="XP_047780928.1">
    <property type="nucleotide sequence ID" value="XM_047918962.1"/>
</dbReference>
<keyword evidence="5 8" id="KW-0720">Serine protease</keyword>